<dbReference type="GO" id="GO:0016705">
    <property type="term" value="F:oxidoreductase activity, acting on paired donors, with incorporation or reduction of molecular oxygen"/>
    <property type="evidence" value="ECO:0007669"/>
    <property type="project" value="InterPro"/>
</dbReference>
<comment type="cofactor">
    <cofactor evidence="1 13">
        <name>heme</name>
        <dbReference type="ChEBI" id="CHEBI:30413"/>
    </cofactor>
</comment>
<evidence type="ECO:0000256" key="5">
    <source>
        <dbReference type="ARBA" id="ARBA00022617"/>
    </source>
</evidence>
<dbReference type="Pfam" id="PF00067">
    <property type="entry name" value="p450"/>
    <property type="match status" value="1"/>
</dbReference>
<keyword evidence="5 13" id="KW-0349">Heme</keyword>
<dbReference type="InterPro" id="IPR002401">
    <property type="entry name" value="Cyt_P450_E_grp-I"/>
</dbReference>
<evidence type="ECO:0000256" key="14">
    <source>
        <dbReference type="RuleBase" id="RU000461"/>
    </source>
</evidence>
<evidence type="ECO:0000256" key="9">
    <source>
        <dbReference type="ARBA" id="ARBA00023002"/>
    </source>
</evidence>
<protein>
    <submittedName>
        <fullName evidence="16">CYP3117C1</fullName>
    </submittedName>
    <submittedName>
        <fullName evidence="17">CYP450</fullName>
    </submittedName>
</protein>
<accession>A0A6F8H0T3</accession>
<dbReference type="PROSITE" id="PS00086">
    <property type="entry name" value="CYTOCHROME_P450"/>
    <property type="match status" value="1"/>
</dbReference>
<evidence type="ECO:0000256" key="1">
    <source>
        <dbReference type="ARBA" id="ARBA00001971"/>
    </source>
</evidence>
<proteinExistence type="evidence at transcript level"/>
<evidence type="ECO:0000256" key="6">
    <source>
        <dbReference type="ARBA" id="ARBA00022723"/>
    </source>
</evidence>
<evidence type="ECO:0000256" key="12">
    <source>
        <dbReference type="ARBA" id="ARBA00023136"/>
    </source>
</evidence>
<evidence type="ECO:0000256" key="3">
    <source>
        <dbReference type="ARBA" id="ARBA00004406"/>
    </source>
</evidence>
<dbReference type="EMBL" id="KY852385">
    <property type="protein sequence ID" value="AVL92823.1"/>
    <property type="molecule type" value="mRNA"/>
</dbReference>
<keyword evidence="10 13" id="KW-0408">Iron</keyword>
<evidence type="ECO:0000256" key="7">
    <source>
        <dbReference type="ARBA" id="ARBA00022824"/>
    </source>
</evidence>
<feature type="chain" id="PRO_5036384466" evidence="15">
    <location>
        <begin position="17"/>
        <end position="499"/>
    </location>
</feature>
<keyword evidence="9 14" id="KW-0560">Oxidoreductase</keyword>
<evidence type="ECO:0000256" key="2">
    <source>
        <dbReference type="ARBA" id="ARBA00004174"/>
    </source>
</evidence>
<organism evidence="17">
    <name type="scientific">Locusta migratoria</name>
    <name type="common">Migratory locust</name>
    <dbReference type="NCBI Taxonomy" id="7004"/>
    <lineage>
        <taxon>Eukaryota</taxon>
        <taxon>Metazoa</taxon>
        <taxon>Ecdysozoa</taxon>
        <taxon>Arthropoda</taxon>
        <taxon>Hexapoda</taxon>
        <taxon>Insecta</taxon>
        <taxon>Pterygota</taxon>
        <taxon>Neoptera</taxon>
        <taxon>Polyneoptera</taxon>
        <taxon>Orthoptera</taxon>
        <taxon>Caelifera</taxon>
        <taxon>Acrididea</taxon>
        <taxon>Acridomorpha</taxon>
        <taxon>Acridoidea</taxon>
        <taxon>Acrididae</taxon>
        <taxon>Oedipodinae</taxon>
        <taxon>Locusta</taxon>
    </lineage>
</organism>
<evidence type="ECO:0000256" key="11">
    <source>
        <dbReference type="ARBA" id="ARBA00023033"/>
    </source>
</evidence>
<dbReference type="InterPro" id="IPR036396">
    <property type="entry name" value="Cyt_P450_sf"/>
</dbReference>
<dbReference type="AlphaFoldDB" id="A0A6F8H0T3"/>
<dbReference type="SUPFAM" id="SSF48264">
    <property type="entry name" value="Cytochrome P450"/>
    <property type="match status" value="1"/>
</dbReference>
<dbReference type="PRINTS" id="PR00385">
    <property type="entry name" value="P450"/>
</dbReference>
<reference evidence="17" key="3">
    <citation type="journal article" date="2020" name="Int. J. Biol. Macromol.">
        <title>Transcriptome analysis of antennal cytochrome P450s and their transcriptional responses to plant and locust volatiles in Locusta migratoria.</title>
        <authorList>
            <person name="Wu H."/>
            <person name="Liu Y."/>
            <person name="Shi X."/>
            <person name="Zhang X."/>
            <person name="Ye C."/>
            <person name="Zhu K.Y."/>
            <person name="Zhu F."/>
            <person name="Zhang J."/>
            <person name="Ma E."/>
        </authorList>
    </citation>
    <scope>NUCLEOTIDE SEQUENCE</scope>
    <source>
        <strain evidence="17">Locust strain-J10</strain>
    </source>
</reference>
<evidence type="ECO:0000256" key="8">
    <source>
        <dbReference type="ARBA" id="ARBA00022848"/>
    </source>
</evidence>
<dbReference type="GO" id="GO:0005789">
    <property type="term" value="C:endoplasmic reticulum membrane"/>
    <property type="evidence" value="ECO:0007669"/>
    <property type="project" value="UniProtKB-SubCell"/>
</dbReference>
<keyword evidence="6 13" id="KW-0479">Metal-binding</keyword>
<evidence type="ECO:0000313" key="16">
    <source>
        <dbReference type="EMBL" id="AQY60265.1"/>
    </source>
</evidence>
<reference evidence="17" key="2">
    <citation type="submission" date="2017-03" db="EMBL/GenBank/DDBJ databases">
        <authorList>
            <person name="Zhang X.Y."/>
            <person name="Li Y.H."/>
            <person name="Kang X.L."/>
            <person name="Wu H.H."/>
            <person name="Yu R.R."/>
            <person name="Guo Y.Q."/>
            <person name="Wang J.X."/>
            <person name="Zhang J.Z."/>
            <person name="Ma E.B."/>
        </authorList>
    </citation>
    <scope>NUCLEOTIDE SEQUENCE</scope>
    <source>
        <strain evidence="17">Locust strain-J10</strain>
    </source>
</reference>
<dbReference type="InterPro" id="IPR017972">
    <property type="entry name" value="Cyt_P450_CS"/>
</dbReference>
<dbReference type="PANTHER" id="PTHR24291">
    <property type="entry name" value="CYTOCHROME P450 FAMILY 4"/>
    <property type="match status" value="1"/>
</dbReference>
<evidence type="ECO:0000256" key="15">
    <source>
        <dbReference type="SAM" id="SignalP"/>
    </source>
</evidence>
<dbReference type="GO" id="GO:0004497">
    <property type="term" value="F:monooxygenase activity"/>
    <property type="evidence" value="ECO:0007669"/>
    <property type="project" value="UniProtKB-KW"/>
</dbReference>
<dbReference type="EMBL" id="KY009922">
    <property type="protein sequence ID" value="AQY60265.1"/>
    <property type="molecule type" value="mRNA"/>
</dbReference>
<evidence type="ECO:0000256" key="4">
    <source>
        <dbReference type="ARBA" id="ARBA00010617"/>
    </source>
</evidence>
<evidence type="ECO:0000313" key="17">
    <source>
        <dbReference type="EMBL" id="AVL92823.1"/>
    </source>
</evidence>
<keyword evidence="11 14" id="KW-0503">Monooxygenase</keyword>
<keyword evidence="12" id="KW-0472">Membrane</keyword>
<dbReference type="InterPro" id="IPR050196">
    <property type="entry name" value="Cytochrome_P450_Monoox"/>
</dbReference>
<keyword evidence="7" id="KW-0256">Endoplasmic reticulum</keyword>
<evidence type="ECO:0000256" key="13">
    <source>
        <dbReference type="PIRSR" id="PIRSR602401-1"/>
    </source>
</evidence>
<reference evidence="16" key="1">
    <citation type="submission" date="2016-10" db="EMBL/GenBank/DDBJ databases">
        <title>Function of CYP450 in Locusta migratory.</title>
        <authorList>
            <person name="Shi X."/>
        </authorList>
    </citation>
    <scope>NUCLEOTIDE SEQUENCE</scope>
</reference>
<keyword evidence="15" id="KW-0732">Signal</keyword>
<dbReference type="GO" id="GO:0020037">
    <property type="term" value="F:heme binding"/>
    <property type="evidence" value="ECO:0007669"/>
    <property type="project" value="InterPro"/>
</dbReference>
<sequence>MSVWLVFGAALATVCACALAVASWLWATRLQTAAPGPPTWPLLGNVQHFLKQPVLLEHAADLYKQYGDVFRFYVGPKLVVVVTKPEDVKRVLVTTKWQERDPYFLGTLRKVTGNGLLINSGEVWQRHRKALEPTFHYTALHRYLDTFNKEVCLLSERLAAMGGQESDVLPLMCLSSLRITMCALGGMEYDVVEPDQYQQQQLASEFIGFLKVFQATMFRPWKAINSLMWMSEDGRKLKKIIGMAKDVTNRYLAALRVYNTKLEITSHFSSLLLEEKPEMQEMDDKISDEVVTVAVTATETMAGALAYALSALGLYPEWQVKAQQQLDEVFGEGGDFLRPATLEDIGKLTVIDAIVKETLRLFTVVPFLPRIIDEDIPLAGGRYVAPRGCCVAVASFLTHRDPDLYPEPDKFDPGRFLPGGSATSRKPFSYIPFGAGSRVCLGSSFATLEMKVTLATLLRQFTVVSGSTRKDLEHTLFSITAHPLKGFRLSFRARKEQSL</sequence>
<name>A0A6F8H0T3_LOCMI</name>
<comment type="subcellular location">
    <subcellularLocation>
        <location evidence="3">Endoplasmic reticulum membrane</location>
        <topology evidence="3">Peripheral membrane protein</topology>
    </subcellularLocation>
    <subcellularLocation>
        <location evidence="2">Microsome membrane</location>
        <topology evidence="2">Peripheral membrane protein</topology>
    </subcellularLocation>
</comment>
<dbReference type="Gene3D" id="1.10.630.10">
    <property type="entry name" value="Cytochrome P450"/>
    <property type="match status" value="1"/>
</dbReference>
<dbReference type="GO" id="GO:0005506">
    <property type="term" value="F:iron ion binding"/>
    <property type="evidence" value="ECO:0007669"/>
    <property type="project" value="InterPro"/>
</dbReference>
<dbReference type="PANTHER" id="PTHR24291:SF189">
    <property type="entry name" value="CYTOCHROME P450 4C3-RELATED"/>
    <property type="match status" value="1"/>
</dbReference>
<feature type="binding site" description="axial binding residue" evidence="13">
    <location>
        <position position="440"/>
    </location>
    <ligand>
        <name>heme</name>
        <dbReference type="ChEBI" id="CHEBI:30413"/>
    </ligand>
    <ligandPart>
        <name>Fe</name>
        <dbReference type="ChEBI" id="CHEBI:18248"/>
    </ligandPart>
</feature>
<comment type="similarity">
    <text evidence="4 14">Belongs to the cytochrome P450 family.</text>
</comment>
<dbReference type="InterPro" id="IPR001128">
    <property type="entry name" value="Cyt_P450"/>
</dbReference>
<evidence type="ECO:0000256" key="10">
    <source>
        <dbReference type="ARBA" id="ARBA00023004"/>
    </source>
</evidence>
<keyword evidence="8" id="KW-0492">Microsome</keyword>
<feature type="signal peptide" evidence="15">
    <location>
        <begin position="1"/>
        <end position="16"/>
    </location>
</feature>
<dbReference type="PRINTS" id="PR00463">
    <property type="entry name" value="EP450I"/>
</dbReference>